<dbReference type="EMBL" id="UYJE01007378">
    <property type="protein sequence ID" value="VDI54247.1"/>
    <property type="molecule type" value="Genomic_DNA"/>
</dbReference>
<sequence length="185" mass="21026">MGQYSNCNKDVKKATRKDKKDFIEGLALEAEKAASEQRMGDLYQITKKLCGQKRNTNMPVKDKQGNLITSEREQENRWNEHFKEVLNRPEPETTANIPIAEHDLELQKNASLIGLNINIKKSEVMPLNTTEPPLIDLNGTPLDCTSSFTYLGSIVTSEGGADKDIRLENDRKRHQQALQFSQWLP</sequence>
<proteinExistence type="predicted"/>
<protein>
    <submittedName>
        <fullName evidence="1">Uncharacterized protein</fullName>
    </submittedName>
</protein>
<dbReference type="AlphaFoldDB" id="A0A8B6FTS5"/>
<dbReference type="OrthoDB" id="6123744at2759"/>
<dbReference type="Proteomes" id="UP000596742">
    <property type="component" value="Unassembled WGS sequence"/>
</dbReference>
<gene>
    <name evidence="1" type="ORF">MGAL_10B013538</name>
</gene>
<comment type="caution">
    <text evidence="1">The sequence shown here is derived from an EMBL/GenBank/DDBJ whole genome shotgun (WGS) entry which is preliminary data.</text>
</comment>
<reference evidence="1" key="1">
    <citation type="submission" date="2018-11" db="EMBL/GenBank/DDBJ databases">
        <authorList>
            <person name="Alioto T."/>
            <person name="Alioto T."/>
        </authorList>
    </citation>
    <scope>NUCLEOTIDE SEQUENCE</scope>
</reference>
<name>A0A8B6FTS5_MYTGA</name>
<evidence type="ECO:0000313" key="2">
    <source>
        <dbReference type="Proteomes" id="UP000596742"/>
    </source>
</evidence>
<evidence type="ECO:0000313" key="1">
    <source>
        <dbReference type="EMBL" id="VDI54247.1"/>
    </source>
</evidence>
<accession>A0A8B6FTS5</accession>
<keyword evidence="2" id="KW-1185">Reference proteome</keyword>
<organism evidence="1 2">
    <name type="scientific">Mytilus galloprovincialis</name>
    <name type="common">Mediterranean mussel</name>
    <dbReference type="NCBI Taxonomy" id="29158"/>
    <lineage>
        <taxon>Eukaryota</taxon>
        <taxon>Metazoa</taxon>
        <taxon>Spiralia</taxon>
        <taxon>Lophotrochozoa</taxon>
        <taxon>Mollusca</taxon>
        <taxon>Bivalvia</taxon>
        <taxon>Autobranchia</taxon>
        <taxon>Pteriomorphia</taxon>
        <taxon>Mytilida</taxon>
        <taxon>Mytiloidea</taxon>
        <taxon>Mytilidae</taxon>
        <taxon>Mytilinae</taxon>
        <taxon>Mytilus</taxon>
    </lineage>
</organism>